<dbReference type="InterPro" id="IPR008984">
    <property type="entry name" value="SMAD_FHA_dom_sf"/>
</dbReference>
<keyword evidence="1" id="KW-0812">Transmembrane</keyword>
<dbReference type="RefSeq" id="WP_318063267.1">
    <property type="nucleotide sequence ID" value="NZ_JAWONS010000102.1"/>
</dbReference>
<dbReference type="CDD" id="cd00060">
    <property type="entry name" value="FHA"/>
    <property type="match status" value="1"/>
</dbReference>
<dbReference type="Pfam" id="PF19909">
    <property type="entry name" value="DUF6382"/>
    <property type="match status" value="1"/>
</dbReference>
<dbReference type="SMART" id="SM00240">
    <property type="entry name" value="FHA"/>
    <property type="match status" value="1"/>
</dbReference>
<sequence>MNVTYRREMKHNYLIIEQDISGTEGYEVSMLRENQINGLLKFHLKQIDNHKYFYYEITSRQPLNRILEIHSLNKAELKNLITGIAQVFNRLPAYLLNEDQILLQPEYIYLEPERFLVSLCLVPGRYRKFSENMTELLRYLLGKVNHQDKECVVMAYALYQESLKDNYGIDTLAELVCTPHAGEGREKEVTVSPSGSEDGEEQIIFTDTDQDQIQVFQEFNQLEKATSSGFVLWKPLLLLLSTMAGSAVIIWLISGHKGIIKYWYAPPIAGILNAVYGIIKSGGMKNKKYYGEESKKGDTGIEPESEREAWQLAFYEEKEEPGTPLKTAVEEEMVQTALLTNVKRDSKVRILKSTDPGRQDIEITYTPYLIGKQEGLVDCVLEGEAISRIHAKVEKDGDDYWICDLNSTNGTYVNGRLLETNEAVRLETGDEIFIANFAFIFT</sequence>
<keyword evidence="1" id="KW-1133">Transmembrane helix</keyword>
<evidence type="ECO:0000259" key="2">
    <source>
        <dbReference type="PROSITE" id="PS50006"/>
    </source>
</evidence>
<evidence type="ECO:0000256" key="1">
    <source>
        <dbReference type="SAM" id="Phobius"/>
    </source>
</evidence>
<keyword evidence="4" id="KW-1185">Reference proteome</keyword>
<comment type="caution">
    <text evidence="3">The sequence shown here is derived from an EMBL/GenBank/DDBJ whole genome shotgun (WGS) entry which is preliminary data.</text>
</comment>
<dbReference type="InterPro" id="IPR000253">
    <property type="entry name" value="FHA_dom"/>
</dbReference>
<accession>A0ABU4GHA7</accession>
<dbReference type="PROSITE" id="PS50006">
    <property type="entry name" value="FHA_DOMAIN"/>
    <property type="match status" value="1"/>
</dbReference>
<keyword evidence="1" id="KW-0472">Membrane</keyword>
<dbReference type="EMBL" id="JAWONS010000102">
    <property type="protein sequence ID" value="MDW2797006.1"/>
    <property type="molecule type" value="Genomic_DNA"/>
</dbReference>
<evidence type="ECO:0000313" key="4">
    <source>
        <dbReference type="Proteomes" id="UP001276854"/>
    </source>
</evidence>
<reference evidence="3 4" key="1">
    <citation type="submission" date="2023-10" db="EMBL/GenBank/DDBJ databases">
        <title>A novel Glycoside Hydrolase 43-Like Enzyme from Clostrdium boliviensis is an Endo-xylanase, and a Candidate for Xylooligosaccharides Production from Different Xylan Substrates.</title>
        <authorList>
            <person name="Alvarez M.T."/>
            <person name="Rocabado-Villegas L.R."/>
            <person name="Salas-Veizaga D.M."/>
            <person name="Linares-Pasten J.A."/>
            <person name="Gudmundsdottir E.E."/>
            <person name="Hreggvidsson G.O."/>
            <person name="Adlercreutz P."/>
            <person name="Nordberg Karlsson E."/>
        </authorList>
    </citation>
    <scope>NUCLEOTIDE SEQUENCE [LARGE SCALE GENOMIC DNA]</scope>
    <source>
        <strain evidence="3 4">E-1</strain>
    </source>
</reference>
<feature type="domain" description="FHA" evidence="2">
    <location>
        <begin position="368"/>
        <end position="418"/>
    </location>
</feature>
<feature type="transmembrane region" description="Helical" evidence="1">
    <location>
        <begin position="259"/>
        <end position="279"/>
    </location>
</feature>
<dbReference type="InterPro" id="IPR050923">
    <property type="entry name" value="Cell_Proc_Reg/RNA_Proc"/>
</dbReference>
<dbReference type="PANTHER" id="PTHR23308">
    <property type="entry name" value="NUCLEAR INHIBITOR OF PROTEIN PHOSPHATASE-1"/>
    <property type="match status" value="1"/>
</dbReference>
<dbReference type="SUPFAM" id="SSF49879">
    <property type="entry name" value="SMAD/FHA domain"/>
    <property type="match status" value="1"/>
</dbReference>
<proteinExistence type="predicted"/>
<evidence type="ECO:0000313" key="3">
    <source>
        <dbReference type="EMBL" id="MDW2797006.1"/>
    </source>
</evidence>
<dbReference type="Proteomes" id="UP001276854">
    <property type="component" value="Unassembled WGS sequence"/>
</dbReference>
<name>A0ABU4GHA7_9CLOT</name>
<organism evidence="3 4">
    <name type="scientific">Clostridium boliviensis</name>
    <dbReference type="NCBI Taxonomy" id="318465"/>
    <lineage>
        <taxon>Bacteria</taxon>
        <taxon>Bacillati</taxon>
        <taxon>Bacillota</taxon>
        <taxon>Clostridia</taxon>
        <taxon>Eubacteriales</taxon>
        <taxon>Clostridiaceae</taxon>
        <taxon>Clostridium</taxon>
    </lineage>
</organism>
<dbReference type="Pfam" id="PF00498">
    <property type="entry name" value="FHA"/>
    <property type="match status" value="1"/>
</dbReference>
<feature type="transmembrane region" description="Helical" evidence="1">
    <location>
        <begin position="231"/>
        <end position="253"/>
    </location>
</feature>
<gene>
    <name evidence="3" type="ORF">RZO55_05360</name>
</gene>
<dbReference type="InterPro" id="IPR045962">
    <property type="entry name" value="DUF6382"/>
</dbReference>
<dbReference type="Gene3D" id="2.60.200.20">
    <property type="match status" value="1"/>
</dbReference>
<protein>
    <submittedName>
        <fullName evidence="3">DUF6382 domain-containing protein</fullName>
    </submittedName>
</protein>